<evidence type="ECO:0000256" key="1">
    <source>
        <dbReference type="ARBA" id="ARBA00004123"/>
    </source>
</evidence>
<protein>
    <recommendedName>
        <fullName evidence="8">AP2/ERF domain-containing protein</fullName>
    </recommendedName>
</protein>
<dbReference type="PROSITE" id="PS51032">
    <property type="entry name" value="AP2_ERF"/>
    <property type="match status" value="1"/>
</dbReference>
<feature type="domain" description="AP2/ERF" evidence="8">
    <location>
        <begin position="60"/>
        <end position="118"/>
    </location>
</feature>
<organism evidence="9 10">
    <name type="scientific">Zingiber officinale</name>
    <name type="common">Ginger</name>
    <name type="synonym">Amomum zingiber</name>
    <dbReference type="NCBI Taxonomy" id="94328"/>
    <lineage>
        <taxon>Eukaryota</taxon>
        <taxon>Viridiplantae</taxon>
        <taxon>Streptophyta</taxon>
        <taxon>Embryophyta</taxon>
        <taxon>Tracheophyta</taxon>
        <taxon>Spermatophyta</taxon>
        <taxon>Magnoliopsida</taxon>
        <taxon>Liliopsida</taxon>
        <taxon>Zingiberales</taxon>
        <taxon>Zingiberaceae</taxon>
        <taxon>Zingiber</taxon>
    </lineage>
</organism>
<gene>
    <name evidence="9" type="ORF">ZIOFF_065875</name>
</gene>
<reference evidence="9 10" key="1">
    <citation type="submission" date="2020-08" db="EMBL/GenBank/DDBJ databases">
        <title>Plant Genome Project.</title>
        <authorList>
            <person name="Zhang R.-G."/>
        </authorList>
    </citation>
    <scope>NUCLEOTIDE SEQUENCE [LARGE SCALE GENOMIC DNA]</scope>
    <source>
        <tissue evidence="9">Rhizome</tissue>
    </source>
</reference>
<evidence type="ECO:0000256" key="7">
    <source>
        <dbReference type="SAM" id="MobiDB-lite"/>
    </source>
</evidence>
<evidence type="ECO:0000256" key="6">
    <source>
        <dbReference type="ARBA" id="ARBA00024343"/>
    </source>
</evidence>
<evidence type="ECO:0000256" key="3">
    <source>
        <dbReference type="ARBA" id="ARBA00023125"/>
    </source>
</evidence>
<dbReference type="Proteomes" id="UP000734854">
    <property type="component" value="Unassembled WGS sequence"/>
</dbReference>
<name>A0A8J5EYC5_ZINOF</name>
<evidence type="ECO:0000313" key="9">
    <source>
        <dbReference type="EMBL" id="KAG6476630.1"/>
    </source>
</evidence>
<dbReference type="InterPro" id="IPR051032">
    <property type="entry name" value="AP2/ERF_TF_ERF_subfamily"/>
</dbReference>
<keyword evidence="2" id="KW-0805">Transcription regulation</keyword>
<evidence type="ECO:0000256" key="4">
    <source>
        <dbReference type="ARBA" id="ARBA00023163"/>
    </source>
</evidence>
<feature type="region of interest" description="Disordered" evidence="7">
    <location>
        <begin position="1"/>
        <end position="56"/>
    </location>
</feature>
<evidence type="ECO:0000256" key="2">
    <source>
        <dbReference type="ARBA" id="ARBA00023015"/>
    </source>
</evidence>
<keyword evidence="3" id="KW-0238">DNA-binding</keyword>
<dbReference type="AlphaFoldDB" id="A0A8J5EYC5"/>
<keyword evidence="4" id="KW-0804">Transcription</keyword>
<comment type="similarity">
    <text evidence="6">Belongs to the AP2/ERF transcription factor family. ERF subfamily.</text>
</comment>
<comment type="subcellular location">
    <subcellularLocation>
        <location evidence="1">Nucleus</location>
    </subcellularLocation>
</comment>
<evidence type="ECO:0000313" key="10">
    <source>
        <dbReference type="Proteomes" id="UP000734854"/>
    </source>
</evidence>
<dbReference type="GO" id="GO:0003677">
    <property type="term" value="F:DNA binding"/>
    <property type="evidence" value="ECO:0007669"/>
    <property type="project" value="UniProtKB-KW"/>
</dbReference>
<comment type="caution">
    <text evidence="9">The sequence shown here is derived from an EMBL/GenBank/DDBJ whole genome shotgun (WGS) entry which is preliminary data.</text>
</comment>
<keyword evidence="10" id="KW-1185">Reference proteome</keyword>
<dbReference type="EMBL" id="JACMSC010000018">
    <property type="protein sequence ID" value="KAG6476630.1"/>
    <property type="molecule type" value="Genomic_DNA"/>
</dbReference>
<dbReference type="PANTHER" id="PTHR31985:SF130">
    <property type="entry name" value="ETHYLENE-RESPONSIVE TRANSCRIPTION FACTOR ERF034"/>
    <property type="match status" value="1"/>
</dbReference>
<dbReference type="PANTHER" id="PTHR31985">
    <property type="entry name" value="ETHYLENE-RESPONSIVE TRANSCRIPTION FACTOR ERF042-RELATED"/>
    <property type="match status" value="1"/>
</dbReference>
<proteinExistence type="inferred from homology"/>
<dbReference type="GO" id="GO:0005634">
    <property type="term" value="C:nucleus"/>
    <property type="evidence" value="ECO:0007669"/>
    <property type="project" value="UniProtKB-SubCell"/>
</dbReference>
<dbReference type="InterPro" id="IPR001471">
    <property type="entry name" value="AP2/ERF_dom"/>
</dbReference>
<evidence type="ECO:0000256" key="5">
    <source>
        <dbReference type="ARBA" id="ARBA00023242"/>
    </source>
</evidence>
<keyword evidence="5" id="KW-0539">Nucleus</keyword>
<dbReference type="SMART" id="SM00380">
    <property type="entry name" value="AP2"/>
    <property type="match status" value="1"/>
</dbReference>
<feature type="compositionally biased region" description="Low complexity" evidence="7">
    <location>
        <begin position="9"/>
        <end position="32"/>
    </location>
</feature>
<evidence type="ECO:0000259" key="8">
    <source>
        <dbReference type="PROSITE" id="PS51032"/>
    </source>
</evidence>
<dbReference type="GO" id="GO:0003700">
    <property type="term" value="F:DNA-binding transcription factor activity"/>
    <property type="evidence" value="ECO:0007669"/>
    <property type="project" value="InterPro"/>
</dbReference>
<dbReference type="FunFam" id="3.30.730.10:FF:000001">
    <property type="entry name" value="Ethylene-responsive transcription factor 2"/>
    <property type="match status" value="1"/>
</dbReference>
<dbReference type="CDD" id="cd00018">
    <property type="entry name" value="AP2"/>
    <property type="match status" value="1"/>
</dbReference>
<sequence>MEHRRSKHSSASSITAAPPICGGGAASVAVTAAKKKKKRESALAAEEDVNGGRHSKGACSYRGVRMRSWGKWVSEIREPRKKSRIWLGTFATAEMAARAHDAAELAVKGPAAAVLNFPNLAPRLPRPATVHPNDVRAAATLAAVFPSHDDYPEPGGEPSNKLNGIGSDCDGGLFDLPDLFLDLRHEFCYGSWSTCLPAPSAPITSGHMESTADEEPVLWEY</sequence>
<accession>A0A8J5EYC5</accession>
<dbReference type="Pfam" id="PF00847">
    <property type="entry name" value="AP2"/>
    <property type="match status" value="1"/>
</dbReference>